<name>A0ABU6SBP1_9FABA</name>
<keyword evidence="2" id="KW-1185">Reference proteome</keyword>
<dbReference type="EMBL" id="JASCZI010060543">
    <property type="protein sequence ID" value="MED6133707.1"/>
    <property type="molecule type" value="Genomic_DNA"/>
</dbReference>
<reference evidence="1 2" key="1">
    <citation type="journal article" date="2023" name="Plants (Basel)">
        <title>Bridging the Gap: Combining Genomics and Transcriptomics Approaches to Understand Stylosanthes scabra, an Orphan Legume from the Brazilian Caatinga.</title>
        <authorList>
            <person name="Ferreira-Neto J.R.C."/>
            <person name="da Silva M.D."/>
            <person name="Binneck E."/>
            <person name="de Melo N.F."/>
            <person name="da Silva R.H."/>
            <person name="de Melo A.L.T.M."/>
            <person name="Pandolfi V."/>
            <person name="Bustamante F.O."/>
            <person name="Brasileiro-Vidal A.C."/>
            <person name="Benko-Iseppon A.M."/>
        </authorList>
    </citation>
    <scope>NUCLEOTIDE SEQUENCE [LARGE SCALE GENOMIC DNA]</scope>
    <source>
        <tissue evidence="1">Leaves</tissue>
    </source>
</reference>
<gene>
    <name evidence="1" type="ORF">PIB30_030565</name>
</gene>
<protein>
    <submittedName>
        <fullName evidence="1">Uncharacterized protein</fullName>
    </submittedName>
</protein>
<dbReference type="Proteomes" id="UP001341840">
    <property type="component" value="Unassembled WGS sequence"/>
</dbReference>
<evidence type="ECO:0000313" key="2">
    <source>
        <dbReference type="Proteomes" id="UP001341840"/>
    </source>
</evidence>
<comment type="caution">
    <text evidence="1">The sequence shown here is derived from an EMBL/GenBank/DDBJ whole genome shotgun (WGS) entry which is preliminary data.</text>
</comment>
<proteinExistence type="predicted"/>
<accession>A0ABU6SBP1</accession>
<organism evidence="1 2">
    <name type="scientific">Stylosanthes scabra</name>
    <dbReference type="NCBI Taxonomy" id="79078"/>
    <lineage>
        <taxon>Eukaryota</taxon>
        <taxon>Viridiplantae</taxon>
        <taxon>Streptophyta</taxon>
        <taxon>Embryophyta</taxon>
        <taxon>Tracheophyta</taxon>
        <taxon>Spermatophyta</taxon>
        <taxon>Magnoliopsida</taxon>
        <taxon>eudicotyledons</taxon>
        <taxon>Gunneridae</taxon>
        <taxon>Pentapetalae</taxon>
        <taxon>rosids</taxon>
        <taxon>fabids</taxon>
        <taxon>Fabales</taxon>
        <taxon>Fabaceae</taxon>
        <taxon>Papilionoideae</taxon>
        <taxon>50 kb inversion clade</taxon>
        <taxon>dalbergioids sensu lato</taxon>
        <taxon>Dalbergieae</taxon>
        <taxon>Pterocarpus clade</taxon>
        <taxon>Stylosanthes</taxon>
    </lineage>
</organism>
<sequence>MEERSIEEIAAEDRREMYRLNEVSHVAHNVHNELGLPIDDKPVSGCLWDFESMMPEGTGRPRWDWFREMFGEPTDAPDADACTVTFSWLRSRFGVLPSHPSDEMVLRHARDVVDLSFRGQDWSSGSCSLAFLSVAHRRSR</sequence>
<evidence type="ECO:0000313" key="1">
    <source>
        <dbReference type="EMBL" id="MED6133707.1"/>
    </source>
</evidence>